<sequence>MTQTPTVYSDAPEIDAIDTWSTPLFVASQPYHELLKEPLLTAIYADAEQAGFGVNSQVAEAAKGGLAESDLGFLERDQPDIQTLKHFLEELILTVASDVNEAHWPGDAEAQAEIIESWYHITRQGGFHDAHSHPNCSWCGIYYLEPGDSDFHSRSGLNRFYDPRVNAEHYQDAGTAYLNAHGVYDMEPKEGQVILFPSYLKHSALPYFGQQDRIVIAFNAQVHLHV</sequence>
<dbReference type="AlphaFoldDB" id="A4BG16"/>
<dbReference type="HOGENOM" id="CLU_086361_0_0_6"/>
<evidence type="ECO:0000313" key="2">
    <source>
        <dbReference type="Proteomes" id="UP000005953"/>
    </source>
</evidence>
<reference evidence="1 2" key="1">
    <citation type="submission" date="2006-02" db="EMBL/GenBank/DDBJ databases">
        <authorList>
            <person name="Pinhassi J."/>
            <person name="Pedros-Alio C."/>
            <person name="Ferriera S."/>
            <person name="Johnson J."/>
            <person name="Kravitz S."/>
            <person name="Halpern A."/>
            <person name="Remington K."/>
            <person name="Beeson K."/>
            <person name="Tran B."/>
            <person name="Rogers Y.-H."/>
            <person name="Friedman R."/>
            <person name="Venter J.C."/>
        </authorList>
    </citation>
    <scope>NUCLEOTIDE SEQUENCE [LARGE SCALE GENOMIC DNA]</scope>
    <source>
        <strain evidence="1 2">MED297</strain>
    </source>
</reference>
<dbReference type="NCBIfam" id="TIGR02466">
    <property type="entry name" value="TIGR02466 family protein"/>
    <property type="match status" value="1"/>
</dbReference>
<keyword evidence="2" id="KW-1185">Reference proteome</keyword>
<evidence type="ECO:0000313" key="1">
    <source>
        <dbReference type="EMBL" id="EAR09034.1"/>
    </source>
</evidence>
<protein>
    <recommendedName>
        <fullName evidence="3">Prolyl 4-hydroxylase alpha subunit Fe(2+) 2OG dioxygenase domain-containing protein</fullName>
    </recommendedName>
</protein>
<dbReference type="RefSeq" id="WP_008047665.1">
    <property type="nucleotide sequence ID" value="NZ_CH724154.1"/>
</dbReference>
<gene>
    <name evidence="1" type="ORF">MED297_04057</name>
</gene>
<dbReference type="OrthoDB" id="549777at2"/>
<dbReference type="InterPro" id="IPR012668">
    <property type="entry name" value="CHP02466"/>
</dbReference>
<dbReference type="STRING" id="314283.MED297_04057"/>
<dbReference type="EMBL" id="AAOE01000014">
    <property type="protein sequence ID" value="EAR09034.1"/>
    <property type="molecule type" value="Genomic_DNA"/>
</dbReference>
<name>A4BG16_9GAMM</name>
<dbReference type="Proteomes" id="UP000005953">
    <property type="component" value="Unassembled WGS sequence"/>
</dbReference>
<dbReference type="Pfam" id="PF13759">
    <property type="entry name" value="2OG-FeII_Oxy_5"/>
    <property type="match status" value="1"/>
</dbReference>
<dbReference type="Gene3D" id="2.60.120.620">
    <property type="entry name" value="q2cbj1_9rhob like domain"/>
    <property type="match status" value="1"/>
</dbReference>
<organism evidence="1 2">
    <name type="scientific">Reinekea blandensis MED297</name>
    <dbReference type="NCBI Taxonomy" id="314283"/>
    <lineage>
        <taxon>Bacteria</taxon>
        <taxon>Pseudomonadati</taxon>
        <taxon>Pseudomonadota</taxon>
        <taxon>Gammaproteobacteria</taxon>
        <taxon>Oceanospirillales</taxon>
        <taxon>Saccharospirillaceae</taxon>
        <taxon>Reinekea</taxon>
    </lineage>
</organism>
<accession>A4BG16</accession>
<proteinExistence type="predicted"/>
<comment type="caution">
    <text evidence="1">The sequence shown here is derived from an EMBL/GenBank/DDBJ whole genome shotgun (WGS) entry which is preliminary data.</text>
</comment>
<evidence type="ECO:0008006" key="3">
    <source>
        <dbReference type="Google" id="ProtNLM"/>
    </source>
</evidence>